<dbReference type="Proteomes" id="UP000800038">
    <property type="component" value="Unassembled WGS sequence"/>
</dbReference>
<dbReference type="AlphaFoldDB" id="A0A6A5S6A6"/>
<evidence type="ECO:0000313" key="1">
    <source>
        <dbReference type="EMBL" id="KAF1936125.1"/>
    </source>
</evidence>
<reference evidence="1" key="1">
    <citation type="journal article" date="2020" name="Stud. Mycol.">
        <title>101 Dothideomycetes genomes: a test case for predicting lifestyles and emergence of pathogens.</title>
        <authorList>
            <person name="Haridas S."/>
            <person name="Albert R."/>
            <person name="Binder M."/>
            <person name="Bloem J."/>
            <person name="Labutti K."/>
            <person name="Salamov A."/>
            <person name="Andreopoulos B."/>
            <person name="Baker S."/>
            <person name="Barry K."/>
            <person name="Bills G."/>
            <person name="Bluhm B."/>
            <person name="Cannon C."/>
            <person name="Castanera R."/>
            <person name="Culley D."/>
            <person name="Daum C."/>
            <person name="Ezra D."/>
            <person name="Gonzalez J."/>
            <person name="Henrissat B."/>
            <person name="Kuo A."/>
            <person name="Liang C."/>
            <person name="Lipzen A."/>
            <person name="Lutzoni F."/>
            <person name="Magnuson J."/>
            <person name="Mondo S."/>
            <person name="Nolan M."/>
            <person name="Ohm R."/>
            <person name="Pangilinan J."/>
            <person name="Park H.-J."/>
            <person name="Ramirez L."/>
            <person name="Alfaro M."/>
            <person name="Sun H."/>
            <person name="Tritt A."/>
            <person name="Yoshinaga Y."/>
            <person name="Zwiers L.-H."/>
            <person name="Turgeon B."/>
            <person name="Goodwin S."/>
            <person name="Spatafora J."/>
            <person name="Crous P."/>
            <person name="Grigoriev I."/>
        </authorList>
    </citation>
    <scope>NUCLEOTIDE SEQUENCE</scope>
    <source>
        <strain evidence="1">CBS 161.51</strain>
    </source>
</reference>
<evidence type="ECO:0000313" key="2">
    <source>
        <dbReference type="Proteomes" id="UP000800038"/>
    </source>
</evidence>
<keyword evidence="2" id="KW-1185">Reference proteome</keyword>
<accession>A0A6A5S6A6</accession>
<proteinExistence type="predicted"/>
<organism evidence="1 2">
    <name type="scientific">Clathrospora elynae</name>
    <dbReference type="NCBI Taxonomy" id="706981"/>
    <lineage>
        <taxon>Eukaryota</taxon>
        <taxon>Fungi</taxon>
        <taxon>Dikarya</taxon>
        <taxon>Ascomycota</taxon>
        <taxon>Pezizomycotina</taxon>
        <taxon>Dothideomycetes</taxon>
        <taxon>Pleosporomycetidae</taxon>
        <taxon>Pleosporales</taxon>
        <taxon>Diademaceae</taxon>
        <taxon>Clathrospora</taxon>
    </lineage>
</organism>
<gene>
    <name evidence="1" type="ORF">EJ02DRAFT_459784</name>
</gene>
<name>A0A6A5S6A6_9PLEO</name>
<sequence length="161" mass="18108">MSLRLCEDKKGSSSSVIKGIGFQKGEVSGSTRDGEGHNPSCPEFQRRFQAVIWHISAFVGSLQTTSSSHHHDARIPAKRHLELAHDLVITACSDVRPKKTTKKCTCDSRNMNGRDLICQARPDCTNDPWLMAFGLRLWWLWLKRGSAPLHVLIGRHLPEPR</sequence>
<protein>
    <submittedName>
        <fullName evidence="1">Uncharacterized protein</fullName>
    </submittedName>
</protein>
<dbReference type="EMBL" id="ML976209">
    <property type="protein sequence ID" value="KAF1936125.1"/>
    <property type="molecule type" value="Genomic_DNA"/>
</dbReference>